<dbReference type="CDD" id="cd02966">
    <property type="entry name" value="TlpA_like_family"/>
    <property type="match status" value="1"/>
</dbReference>
<dbReference type="PANTHER" id="PTHR42852:SF13">
    <property type="entry name" value="PROTEIN DIPZ"/>
    <property type="match status" value="1"/>
</dbReference>
<dbReference type="Proteomes" id="UP000503251">
    <property type="component" value="Chromosome"/>
</dbReference>
<dbReference type="PROSITE" id="PS51352">
    <property type="entry name" value="THIOREDOXIN_2"/>
    <property type="match status" value="1"/>
</dbReference>
<dbReference type="EMBL" id="CP039543">
    <property type="protein sequence ID" value="QJT08293.1"/>
    <property type="molecule type" value="Genomic_DNA"/>
</dbReference>
<reference evidence="4 7" key="2">
    <citation type="submission" date="2019-04" db="EMBL/GenBank/DDBJ databases">
        <title>Isolation and culture of sulfate reducing bacteria from the cold seep of the South China Sea.</title>
        <authorList>
            <person name="Sun C."/>
            <person name="Liu R."/>
        </authorList>
    </citation>
    <scope>NUCLEOTIDE SEQUENCE [LARGE SCALE GENOMIC DNA]</scope>
    <source>
        <strain evidence="4 7">CS1</strain>
    </source>
</reference>
<dbReference type="SUPFAM" id="SSF52833">
    <property type="entry name" value="Thioredoxin-like"/>
    <property type="match status" value="1"/>
</dbReference>
<dbReference type="EMBL" id="QMIF01000003">
    <property type="protein sequence ID" value="TVM35184.1"/>
    <property type="molecule type" value="Genomic_DNA"/>
</dbReference>
<evidence type="ECO:0000256" key="2">
    <source>
        <dbReference type="SAM" id="Phobius"/>
    </source>
</evidence>
<dbReference type="GO" id="GO:0016209">
    <property type="term" value="F:antioxidant activity"/>
    <property type="evidence" value="ECO:0007669"/>
    <property type="project" value="InterPro"/>
</dbReference>
<dbReference type="InterPro" id="IPR036249">
    <property type="entry name" value="Thioredoxin-like_sf"/>
</dbReference>
<dbReference type="AlphaFoldDB" id="A0A6P1ZIT4"/>
<dbReference type="InterPro" id="IPR013766">
    <property type="entry name" value="Thioredoxin_domain"/>
</dbReference>
<gene>
    <name evidence="5" type="ORF">DQK91_07265</name>
    <name evidence="4" type="ORF">E8L03_04840</name>
</gene>
<proteinExistence type="predicted"/>
<evidence type="ECO:0000313" key="5">
    <source>
        <dbReference type="EMBL" id="TVM35184.1"/>
    </source>
</evidence>
<dbReference type="OrthoDB" id="9813820at2"/>
<evidence type="ECO:0000256" key="1">
    <source>
        <dbReference type="ARBA" id="ARBA00023284"/>
    </source>
</evidence>
<evidence type="ECO:0000313" key="7">
    <source>
        <dbReference type="Proteomes" id="UP000503251"/>
    </source>
</evidence>
<keyword evidence="2" id="KW-0812">Transmembrane</keyword>
<keyword evidence="2" id="KW-1133">Transmembrane helix</keyword>
<dbReference type="InterPro" id="IPR000866">
    <property type="entry name" value="AhpC/TSA"/>
</dbReference>
<dbReference type="Pfam" id="PF00578">
    <property type="entry name" value="AhpC-TSA"/>
    <property type="match status" value="1"/>
</dbReference>
<dbReference type="InterPro" id="IPR050553">
    <property type="entry name" value="Thioredoxin_ResA/DsbE_sf"/>
</dbReference>
<dbReference type="InterPro" id="IPR017937">
    <property type="entry name" value="Thioredoxin_CS"/>
</dbReference>
<accession>A0A6P1ZIT4</accession>
<dbReference type="Proteomes" id="UP000434052">
    <property type="component" value="Unassembled WGS sequence"/>
</dbReference>
<evidence type="ECO:0000259" key="3">
    <source>
        <dbReference type="PROSITE" id="PS51352"/>
    </source>
</evidence>
<dbReference type="Gene3D" id="3.40.30.10">
    <property type="entry name" value="Glutaredoxin"/>
    <property type="match status" value="1"/>
</dbReference>
<protein>
    <submittedName>
        <fullName evidence="4">TlpA family protein disulfide reductase</fullName>
    </submittedName>
</protein>
<feature type="transmembrane region" description="Helical" evidence="2">
    <location>
        <begin position="69"/>
        <end position="88"/>
    </location>
</feature>
<dbReference type="GO" id="GO:0016491">
    <property type="term" value="F:oxidoreductase activity"/>
    <property type="evidence" value="ECO:0007669"/>
    <property type="project" value="InterPro"/>
</dbReference>
<evidence type="ECO:0000313" key="4">
    <source>
        <dbReference type="EMBL" id="QJT08293.1"/>
    </source>
</evidence>
<keyword evidence="7" id="KW-1185">Reference proteome</keyword>
<keyword evidence="1" id="KW-0676">Redox-active center</keyword>
<sequence length="223" mass="24416">MPTTPWAPCARRASCAKRARRHEAPCLPRYSALGSGCCFEFAGINVNAAECCSIMTLFRTSVSSRPAPYLKGLGVAVVVALVLAAIWLRPAYASLQKMSDLDVLQLISESKGKVTVINFFASWCGPCRLEIPELIELRKQYPKEDVVVVGLAVDDTRDALQAMSDEVGFNYPVYLAESSAAKLFNVEGVPMVLVYAPDGKLITTQVGYRPGYVRELVEEHLPK</sequence>
<feature type="domain" description="Thioredoxin" evidence="3">
    <location>
        <begin position="77"/>
        <end position="223"/>
    </location>
</feature>
<reference evidence="5 6" key="1">
    <citation type="submission" date="2018-06" db="EMBL/GenBank/DDBJ databases">
        <title>Complete genome of Desulfovibrio marinus P48SEP.</title>
        <authorList>
            <person name="Crispim J.S."/>
            <person name="Vidigal P.M.P."/>
            <person name="Silva L.C.F."/>
            <person name="Araujo L.C."/>
            <person name="Laguardia C.N."/>
            <person name="Dias R.S."/>
            <person name="Sousa M.P."/>
            <person name="Paula S.O."/>
            <person name="Silva C."/>
        </authorList>
    </citation>
    <scope>NUCLEOTIDE SEQUENCE [LARGE SCALE GENOMIC DNA]</scope>
    <source>
        <strain evidence="5 6">P48SEP</strain>
    </source>
</reference>
<organism evidence="5 6">
    <name type="scientific">Oceanidesulfovibrio marinus</name>
    <dbReference type="NCBI Taxonomy" id="370038"/>
    <lineage>
        <taxon>Bacteria</taxon>
        <taxon>Pseudomonadati</taxon>
        <taxon>Thermodesulfobacteriota</taxon>
        <taxon>Desulfovibrionia</taxon>
        <taxon>Desulfovibrionales</taxon>
        <taxon>Desulfovibrionaceae</taxon>
        <taxon>Oceanidesulfovibrio</taxon>
    </lineage>
</organism>
<dbReference type="PANTHER" id="PTHR42852">
    <property type="entry name" value="THIOL:DISULFIDE INTERCHANGE PROTEIN DSBE"/>
    <property type="match status" value="1"/>
</dbReference>
<keyword evidence="2" id="KW-0472">Membrane</keyword>
<evidence type="ECO:0000313" key="6">
    <source>
        <dbReference type="Proteomes" id="UP000434052"/>
    </source>
</evidence>
<dbReference type="PROSITE" id="PS00194">
    <property type="entry name" value="THIOREDOXIN_1"/>
    <property type="match status" value="1"/>
</dbReference>
<name>A0A6P1ZIT4_9BACT</name>